<comment type="caution">
    <text evidence="1">The sequence shown here is derived from an EMBL/GenBank/DDBJ whole genome shotgun (WGS) entry which is preliminary data.</text>
</comment>
<name>A0ABP6SCN7_9ACTN</name>
<evidence type="ECO:0008006" key="3">
    <source>
        <dbReference type="Google" id="ProtNLM"/>
    </source>
</evidence>
<dbReference type="Gene3D" id="2.60.40.10">
    <property type="entry name" value="Immunoglobulins"/>
    <property type="match status" value="1"/>
</dbReference>
<gene>
    <name evidence="1" type="ORF">GCM10020367_33870</name>
</gene>
<dbReference type="EMBL" id="BAAAYL010000001">
    <property type="protein sequence ID" value="GAA3373541.1"/>
    <property type="molecule type" value="Genomic_DNA"/>
</dbReference>
<sequence>MTLSPEIVVATELETTPDVATPEGSPLSVDVWPAEGDEGNQMTWYGLGEDSPEAVGGYRVYRWNPATKAYEKIADLGSDPVPYFDTGAKRGTTSYYWVTAVAADGTESLSAGGWVVTAPAQ</sequence>
<reference evidence="2" key="1">
    <citation type="journal article" date="2019" name="Int. J. Syst. Evol. Microbiol.">
        <title>The Global Catalogue of Microorganisms (GCM) 10K type strain sequencing project: providing services to taxonomists for standard genome sequencing and annotation.</title>
        <authorList>
            <consortium name="The Broad Institute Genomics Platform"/>
            <consortium name="The Broad Institute Genome Sequencing Center for Infectious Disease"/>
            <person name="Wu L."/>
            <person name="Ma J."/>
        </authorList>
    </citation>
    <scope>NUCLEOTIDE SEQUENCE [LARGE SCALE GENOMIC DNA]</scope>
    <source>
        <strain evidence="2">JCM 9651</strain>
    </source>
</reference>
<accession>A0ABP6SCN7</accession>
<dbReference type="Proteomes" id="UP001499990">
    <property type="component" value="Unassembled WGS sequence"/>
</dbReference>
<evidence type="ECO:0000313" key="1">
    <source>
        <dbReference type="EMBL" id="GAA3373541.1"/>
    </source>
</evidence>
<keyword evidence="2" id="KW-1185">Reference proteome</keyword>
<protein>
    <recommendedName>
        <fullName evidence="3">Fibronectin type III domain-containing protein</fullName>
    </recommendedName>
</protein>
<evidence type="ECO:0000313" key="2">
    <source>
        <dbReference type="Proteomes" id="UP001499990"/>
    </source>
</evidence>
<dbReference type="RefSeq" id="WP_345038354.1">
    <property type="nucleotide sequence ID" value="NZ_BAAAYL010000001.1"/>
</dbReference>
<dbReference type="InterPro" id="IPR013783">
    <property type="entry name" value="Ig-like_fold"/>
</dbReference>
<proteinExistence type="predicted"/>
<organism evidence="1 2">
    <name type="scientific">Streptomyces sannanensis</name>
    <dbReference type="NCBI Taxonomy" id="285536"/>
    <lineage>
        <taxon>Bacteria</taxon>
        <taxon>Bacillati</taxon>
        <taxon>Actinomycetota</taxon>
        <taxon>Actinomycetes</taxon>
        <taxon>Kitasatosporales</taxon>
        <taxon>Streptomycetaceae</taxon>
        <taxon>Streptomyces</taxon>
    </lineage>
</organism>